<dbReference type="InParanoid" id="A2DGT8"/>
<organism evidence="3 4">
    <name type="scientific">Trichomonas vaginalis (strain ATCC PRA-98 / G3)</name>
    <dbReference type="NCBI Taxonomy" id="412133"/>
    <lineage>
        <taxon>Eukaryota</taxon>
        <taxon>Metamonada</taxon>
        <taxon>Parabasalia</taxon>
        <taxon>Trichomonadida</taxon>
        <taxon>Trichomonadidae</taxon>
        <taxon>Trichomonas</taxon>
    </lineage>
</organism>
<name>A2DGT8_TRIV3</name>
<protein>
    <submittedName>
        <fullName evidence="3">IQ calmodulin-binding motif family protein</fullName>
    </submittedName>
</protein>
<accession>A2DGT8</accession>
<reference evidence="3" key="2">
    <citation type="journal article" date="2007" name="Science">
        <title>Draft genome sequence of the sexually transmitted pathogen Trichomonas vaginalis.</title>
        <authorList>
            <person name="Carlton J.M."/>
            <person name="Hirt R.P."/>
            <person name="Silva J.C."/>
            <person name="Delcher A.L."/>
            <person name="Schatz M."/>
            <person name="Zhao Q."/>
            <person name="Wortman J.R."/>
            <person name="Bidwell S.L."/>
            <person name="Alsmark U.C.M."/>
            <person name="Besteiro S."/>
            <person name="Sicheritz-Ponten T."/>
            <person name="Noel C.J."/>
            <person name="Dacks J.B."/>
            <person name="Foster P.G."/>
            <person name="Simillion C."/>
            <person name="Van de Peer Y."/>
            <person name="Miranda-Saavedra D."/>
            <person name="Barton G.J."/>
            <person name="Westrop G.D."/>
            <person name="Mueller S."/>
            <person name="Dessi D."/>
            <person name="Fiori P.L."/>
            <person name="Ren Q."/>
            <person name="Paulsen I."/>
            <person name="Zhang H."/>
            <person name="Bastida-Corcuera F.D."/>
            <person name="Simoes-Barbosa A."/>
            <person name="Brown M.T."/>
            <person name="Hayes R.D."/>
            <person name="Mukherjee M."/>
            <person name="Okumura C.Y."/>
            <person name="Schneider R."/>
            <person name="Smith A.J."/>
            <person name="Vanacova S."/>
            <person name="Villalvazo M."/>
            <person name="Haas B.J."/>
            <person name="Pertea M."/>
            <person name="Feldblyum T.V."/>
            <person name="Utterback T.R."/>
            <person name="Shu C.L."/>
            <person name="Osoegawa K."/>
            <person name="de Jong P.J."/>
            <person name="Hrdy I."/>
            <person name="Horvathova L."/>
            <person name="Zubacova Z."/>
            <person name="Dolezal P."/>
            <person name="Malik S.B."/>
            <person name="Logsdon J.M. Jr."/>
            <person name="Henze K."/>
            <person name="Gupta A."/>
            <person name="Wang C.C."/>
            <person name="Dunne R.L."/>
            <person name="Upcroft J.A."/>
            <person name="Upcroft P."/>
            <person name="White O."/>
            <person name="Salzberg S.L."/>
            <person name="Tang P."/>
            <person name="Chiu C.-H."/>
            <person name="Lee Y.-S."/>
            <person name="Embley T.M."/>
            <person name="Coombs G.H."/>
            <person name="Mottram J.C."/>
            <person name="Tachezy J."/>
            <person name="Fraser-Liggett C.M."/>
            <person name="Johnson P.J."/>
        </authorList>
    </citation>
    <scope>NUCLEOTIDE SEQUENCE [LARGE SCALE GENOMIC DNA]</scope>
    <source>
        <strain evidence="3">G3</strain>
    </source>
</reference>
<dbReference type="Pfam" id="PF25805">
    <property type="entry name" value="IQUB"/>
    <property type="match status" value="1"/>
</dbReference>
<dbReference type="KEGG" id="tva:5466013"/>
<dbReference type="OrthoDB" id="10265862at2759"/>
<keyword evidence="1" id="KW-0175">Coiled coil</keyword>
<evidence type="ECO:0000313" key="3">
    <source>
        <dbReference type="EMBL" id="EAY20475.1"/>
    </source>
</evidence>
<feature type="coiled-coil region" evidence="1">
    <location>
        <begin position="155"/>
        <end position="189"/>
    </location>
</feature>
<dbReference type="Proteomes" id="UP000001542">
    <property type="component" value="Unassembled WGS sequence"/>
</dbReference>
<dbReference type="EMBL" id="DS113198">
    <property type="protein sequence ID" value="EAY20475.1"/>
    <property type="molecule type" value="Genomic_DNA"/>
</dbReference>
<dbReference type="PANTHER" id="PTHR21074:SF0">
    <property type="entry name" value="IQ AND UBIQUITIN-LIKE DOMAIN-CONTAINING PROTEIN"/>
    <property type="match status" value="1"/>
</dbReference>
<keyword evidence="4" id="KW-1185">Reference proteome</keyword>
<reference evidence="3" key="1">
    <citation type="submission" date="2006-10" db="EMBL/GenBank/DDBJ databases">
        <authorList>
            <person name="Amadeo P."/>
            <person name="Zhao Q."/>
            <person name="Wortman J."/>
            <person name="Fraser-Liggett C."/>
            <person name="Carlton J."/>
        </authorList>
    </citation>
    <scope>NUCLEOTIDE SEQUENCE</scope>
    <source>
        <strain evidence="3">G3</strain>
    </source>
</reference>
<dbReference type="InterPro" id="IPR037695">
    <property type="entry name" value="IQUB"/>
</dbReference>
<gene>
    <name evidence="3" type="ORF">TVAG_110880</name>
</gene>
<dbReference type="STRING" id="5722.A2DGT8"/>
<proteinExistence type="predicted"/>
<dbReference type="VEuPathDB" id="TrichDB:TVAGG3_0996980"/>
<dbReference type="RefSeq" id="XP_001581461.1">
    <property type="nucleotide sequence ID" value="XM_001581411.1"/>
</dbReference>
<evidence type="ECO:0000256" key="1">
    <source>
        <dbReference type="SAM" id="Coils"/>
    </source>
</evidence>
<feature type="domain" description="IQ motif and ubiquitin-like" evidence="2">
    <location>
        <begin position="260"/>
        <end position="392"/>
    </location>
</feature>
<dbReference type="OMA" id="TVQEFDC"/>
<dbReference type="PROSITE" id="PS50096">
    <property type="entry name" value="IQ"/>
    <property type="match status" value="1"/>
</dbReference>
<dbReference type="AlphaFoldDB" id="A2DGT8"/>
<evidence type="ECO:0000313" key="4">
    <source>
        <dbReference type="Proteomes" id="UP000001542"/>
    </source>
</evidence>
<evidence type="ECO:0000259" key="2">
    <source>
        <dbReference type="Pfam" id="PF25805"/>
    </source>
</evidence>
<dbReference type="InterPro" id="IPR057887">
    <property type="entry name" value="IQUB_helical"/>
</dbReference>
<dbReference type="PANTHER" id="PTHR21074">
    <property type="entry name" value="IQ AND UBIQUITIN-LIKE DOMAIN-CONTAINING PROTEIN"/>
    <property type="match status" value="1"/>
</dbReference>
<dbReference type="SMR" id="A2DGT8"/>
<sequence length="396" mass="45885">MDNSKFEIPSSLDDFIQHTPRRQITIAGKTGLITVNVDIEYQVPQHKPFLGGYKNRLTGQELHHVAGQTALLPHQKGLDRFIDKFHRSTQTQITAPSSAQTARDFGCQTPFYNQYIKDTYPTLKAKPYKLAEDELNERDMAARSIQRVTRGFFARQQVTEMKVQLQKEKEEMQAQADRVQKDLNDKRLEEINRRRNPRTAADFKKLYDELAAWHWKDTQAINEGNHTEEERKRLLQELLKKETELLHSIDKMKIKAKKLNTEENNLKKLETLAKKKVWQLDSGATVKVQTPTTSRAKELYNIYQTLQLTDVTPDKRIENLLILKQTVTQFDCPLTRDLITLIDREADLLNRGRSNSSLEGLRIRIKTLFLLFCMTPEFNPEAATLQKVPKNVTGVQ</sequence>
<dbReference type="VEuPathDB" id="TrichDB:TVAG_110880"/>